<dbReference type="InterPro" id="IPR000914">
    <property type="entry name" value="SBP_5_dom"/>
</dbReference>
<dbReference type="InterPro" id="IPR030678">
    <property type="entry name" value="Peptide/Ni-bd"/>
</dbReference>
<organism evidence="3 4">
    <name type="scientific">Microbacterium murale</name>
    <dbReference type="NCBI Taxonomy" id="1081040"/>
    <lineage>
        <taxon>Bacteria</taxon>
        <taxon>Bacillati</taxon>
        <taxon>Actinomycetota</taxon>
        <taxon>Actinomycetes</taxon>
        <taxon>Micrococcales</taxon>
        <taxon>Microbacteriaceae</taxon>
        <taxon>Microbacterium</taxon>
    </lineage>
</organism>
<evidence type="ECO:0000313" key="4">
    <source>
        <dbReference type="Proteomes" id="UP001239085"/>
    </source>
</evidence>
<feature type="domain" description="Solute-binding protein family 5" evidence="2">
    <location>
        <begin position="84"/>
        <end position="447"/>
    </location>
</feature>
<protein>
    <submittedName>
        <fullName evidence="3">Peptide/nickel transport system substrate-binding protein</fullName>
    </submittedName>
</protein>
<gene>
    <name evidence="3" type="ORF">QFZ46_000032</name>
</gene>
<accession>A0ABU0P4P2</accession>
<dbReference type="PANTHER" id="PTHR30290">
    <property type="entry name" value="PERIPLASMIC BINDING COMPONENT OF ABC TRANSPORTER"/>
    <property type="match status" value="1"/>
</dbReference>
<dbReference type="EMBL" id="JAUSXK010000001">
    <property type="protein sequence ID" value="MDQ0641872.1"/>
    <property type="molecule type" value="Genomic_DNA"/>
</dbReference>
<evidence type="ECO:0000256" key="1">
    <source>
        <dbReference type="SAM" id="SignalP"/>
    </source>
</evidence>
<dbReference type="InterPro" id="IPR039424">
    <property type="entry name" value="SBP_5"/>
</dbReference>
<dbReference type="PROSITE" id="PS51257">
    <property type="entry name" value="PROKAR_LIPOPROTEIN"/>
    <property type="match status" value="1"/>
</dbReference>
<dbReference type="Gene3D" id="3.40.190.10">
    <property type="entry name" value="Periplasmic binding protein-like II"/>
    <property type="match status" value="1"/>
</dbReference>
<dbReference type="CDD" id="cd08492">
    <property type="entry name" value="PBP2_NikA_DppA_OppA_like_15"/>
    <property type="match status" value="1"/>
</dbReference>
<dbReference type="RefSeq" id="WP_307357063.1">
    <property type="nucleotide sequence ID" value="NZ_JAUSXK010000001.1"/>
</dbReference>
<comment type="caution">
    <text evidence="3">The sequence shown here is derived from an EMBL/GenBank/DDBJ whole genome shotgun (WGS) entry which is preliminary data.</text>
</comment>
<sequence>MPGLLVRRILPITALAAAAALALSACAGPGGSETDGGGEVVWAIQGANLSAGHMDPQTSQLDVSSMVQRAVLDSLVFQESDGSFSPWLATDWTVSDDSTTYTFDLRDDVTFHDGEPFDADAVKANFDRIADPETASAQAASMLGGDFYAGTEVIDEHTVEVSFTQPYAPFLQAASTPLLGFYSPAVLENSTDQLKAGGPDVTVGTGPFELTEYTPDQEIVYTRNPDYAWGPDGAGAAQFETLRVEILPEASVRAGVVESGEADLASNLPPNLAVELPETLTVDSNEYPGLPYSLYLNEKYGLFADEKVRQAFARGIDIDAAVEEIFFGQFPRAWSILGATTPGYDASLEGSWPFDQDEANSLLDAAGWTERGSDGIRMKDGQRLSVRWIAYTPVSDDNAALANAIQSDLADIGFEVVREVLEPGAYNEQYGPKTFDLTDWGFSGVDGDLLRSHLHTDGFQNASQVTDPEIDGLLEEGVATSDVDARAAIYQQLQQWNAQYTAIVPLYSPSLITAVNDTVSGLEYDLYGRPLFYEVTVG</sequence>
<dbReference type="Proteomes" id="UP001239085">
    <property type="component" value="Unassembled WGS sequence"/>
</dbReference>
<dbReference type="Gene3D" id="3.10.105.10">
    <property type="entry name" value="Dipeptide-binding Protein, Domain 3"/>
    <property type="match status" value="1"/>
</dbReference>
<feature type="signal peptide" evidence="1">
    <location>
        <begin position="1"/>
        <end position="27"/>
    </location>
</feature>
<feature type="chain" id="PRO_5047257604" evidence="1">
    <location>
        <begin position="28"/>
        <end position="538"/>
    </location>
</feature>
<dbReference type="PIRSF" id="PIRSF002741">
    <property type="entry name" value="MppA"/>
    <property type="match status" value="1"/>
</dbReference>
<reference evidence="3 4" key="1">
    <citation type="submission" date="2023-07" db="EMBL/GenBank/DDBJ databases">
        <title>Comparative genomics of wheat-associated soil bacteria to identify genetic determinants of phenazine resistance.</title>
        <authorList>
            <person name="Mouncey N."/>
        </authorList>
    </citation>
    <scope>NUCLEOTIDE SEQUENCE [LARGE SCALE GENOMIC DNA]</scope>
    <source>
        <strain evidence="3 4">W2I7</strain>
    </source>
</reference>
<keyword evidence="1" id="KW-0732">Signal</keyword>
<dbReference type="Pfam" id="PF00496">
    <property type="entry name" value="SBP_bac_5"/>
    <property type="match status" value="1"/>
</dbReference>
<keyword evidence="4" id="KW-1185">Reference proteome</keyword>
<dbReference type="SUPFAM" id="SSF53850">
    <property type="entry name" value="Periplasmic binding protein-like II"/>
    <property type="match status" value="1"/>
</dbReference>
<evidence type="ECO:0000313" key="3">
    <source>
        <dbReference type="EMBL" id="MDQ0641872.1"/>
    </source>
</evidence>
<evidence type="ECO:0000259" key="2">
    <source>
        <dbReference type="Pfam" id="PF00496"/>
    </source>
</evidence>
<name>A0ABU0P4P2_9MICO</name>
<proteinExistence type="predicted"/>